<name>A0A067QIK7_ZOONE</name>
<organism evidence="1 2">
    <name type="scientific">Zootermopsis nevadensis</name>
    <name type="common">Dampwood termite</name>
    <dbReference type="NCBI Taxonomy" id="136037"/>
    <lineage>
        <taxon>Eukaryota</taxon>
        <taxon>Metazoa</taxon>
        <taxon>Ecdysozoa</taxon>
        <taxon>Arthropoda</taxon>
        <taxon>Hexapoda</taxon>
        <taxon>Insecta</taxon>
        <taxon>Pterygota</taxon>
        <taxon>Neoptera</taxon>
        <taxon>Polyneoptera</taxon>
        <taxon>Dictyoptera</taxon>
        <taxon>Blattodea</taxon>
        <taxon>Blattoidea</taxon>
        <taxon>Termitoidae</taxon>
        <taxon>Termopsidae</taxon>
        <taxon>Zootermopsis</taxon>
    </lineage>
</organism>
<accession>A0A067QIK7</accession>
<dbReference type="InParanoid" id="A0A067QIK7"/>
<protein>
    <submittedName>
        <fullName evidence="1">Uncharacterized protein</fullName>
    </submittedName>
</protein>
<reference evidence="1 2" key="1">
    <citation type="journal article" date="2014" name="Nat. Commun.">
        <title>Molecular traces of alternative social organization in a termite genome.</title>
        <authorList>
            <person name="Terrapon N."/>
            <person name="Li C."/>
            <person name="Robertson H.M."/>
            <person name="Ji L."/>
            <person name="Meng X."/>
            <person name="Booth W."/>
            <person name="Chen Z."/>
            <person name="Childers C.P."/>
            <person name="Glastad K.M."/>
            <person name="Gokhale K."/>
            <person name="Gowin J."/>
            <person name="Gronenberg W."/>
            <person name="Hermansen R.A."/>
            <person name="Hu H."/>
            <person name="Hunt B.G."/>
            <person name="Huylmans A.K."/>
            <person name="Khalil S.M."/>
            <person name="Mitchell R.D."/>
            <person name="Munoz-Torres M.C."/>
            <person name="Mustard J.A."/>
            <person name="Pan H."/>
            <person name="Reese J.T."/>
            <person name="Scharf M.E."/>
            <person name="Sun F."/>
            <person name="Vogel H."/>
            <person name="Xiao J."/>
            <person name="Yang W."/>
            <person name="Yang Z."/>
            <person name="Yang Z."/>
            <person name="Zhou J."/>
            <person name="Zhu J."/>
            <person name="Brent C.S."/>
            <person name="Elsik C.G."/>
            <person name="Goodisman M.A."/>
            <person name="Liberles D.A."/>
            <person name="Roe R.M."/>
            <person name="Vargo E.L."/>
            <person name="Vilcinskas A."/>
            <person name="Wang J."/>
            <person name="Bornberg-Bauer E."/>
            <person name="Korb J."/>
            <person name="Zhang G."/>
            <person name="Liebig J."/>
        </authorList>
    </citation>
    <scope>NUCLEOTIDE SEQUENCE [LARGE SCALE GENOMIC DNA]</scope>
    <source>
        <tissue evidence="1">Whole organism</tissue>
    </source>
</reference>
<evidence type="ECO:0000313" key="1">
    <source>
        <dbReference type="EMBL" id="KDR08655.1"/>
    </source>
</evidence>
<keyword evidence="2" id="KW-1185">Reference proteome</keyword>
<proteinExistence type="predicted"/>
<evidence type="ECO:0000313" key="2">
    <source>
        <dbReference type="Proteomes" id="UP000027135"/>
    </source>
</evidence>
<dbReference type="EMBL" id="KK853313">
    <property type="protein sequence ID" value="KDR08655.1"/>
    <property type="molecule type" value="Genomic_DNA"/>
</dbReference>
<sequence>MPKLLKLGERKQCKNPTSKTWCSVLISIDIIINFEDFPPKQTNILSQSSAIYQRDLISGWKSEFCIITCLPSELSERQQLAKSKHSFSTFYRLDSPRMTYVHKTKASSGSLISKYLKAFDTM</sequence>
<dbReference type="AlphaFoldDB" id="A0A067QIK7"/>
<dbReference type="Proteomes" id="UP000027135">
    <property type="component" value="Unassembled WGS sequence"/>
</dbReference>
<gene>
    <name evidence="1" type="ORF">L798_01557</name>
</gene>